<keyword evidence="3 5" id="KW-1133">Transmembrane helix</keyword>
<evidence type="ECO:0000256" key="4">
    <source>
        <dbReference type="ARBA" id="ARBA00023136"/>
    </source>
</evidence>
<feature type="transmembrane region" description="Helical" evidence="5">
    <location>
        <begin position="77"/>
        <end position="93"/>
    </location>
</feature>
<feature type="transmembrane region" description="Helical" evidence="5">
    <location>
        <begin position="51"/>
        <end position="71"/>
    </location>
</feature>
<keyword evidence="8" id="KW-1185">Reference proteome</keyword>
<dbReference type="InterPro" id="IPR007016">
    <property type="entry name" value="O-antigen_ligase-rel_domated"/>
</dbReference>
<protein>
    <submittedName>
        <fullName evidence="7">O-antigen ligase</fullName>
    </submittedName>
</protein>
<feature type="transmembrane region" description="Helical" evidence="5">
    <location>
        <begin position="28"/>
        <end position="44"/>
    </location>
</feature>
<feature type="transmembrane region" description="Helical" evidence="5">
    <location>
        <begin position="441"/>
        <end position="462"/>
    </location>
</feature>
<dbReference type="RefSeq" id="WP_209660034.1">
    <property type="nucleotide sequence ID" value="NZ_JAGGLI010000008.1"/>
</dbReference>
<dbReference type="PANTHER" id="PTHR37422:SF17">
    <property type="entry name" value="O-ANTIGEN LIGASE"/>
    <property type="match status" value="1"/>
</dbReference>
<dbReference type="InterPro" id="IPR051533">
    <property type="entry name" value="WaaL-like"/>
</dbReference>
<gene>
    <name evidence="7" type="ORF">J2Z35_000996</name>
</gene>
<feature type="transmembrane region" description="Helical" evidence="5">
    <location>
        <begin position="416"/>
        <end position="435"/>
    </location>
</feature>
<proteinExistence type="predicted"/>
<feature type="transmembrane region" description="Helical" evidence="5">
    <location>
        <begin position="105"/>
        <end position="122"/>
    </location>
</feature>
<organism evidence="7 8">
    <name type="scientific">Acetoanaerobium pronyense</name>
    <dbReference type="NCBI Taxonomy" id="1482736"/>
    <lineage>
        <taxon>Bacteria</taxon>
        <taxon>Bacillati</taxon>
        <taxon>Bacillota</taxon>
        <taxon>Clostridia</taxon>
        <taxon>Peptostreptococcales</taxon>
        <taxon>Filifactoraceae</taxon>
        <taxon>Acetoanaerobium</taxon>
    </lineage>
</organism>
<dbReference type="PANTHER" id="PTHR37422">
    <property type="entry name" value="TEICHURONIC ACID BIOSYNTHESIS PROTEIN TUAE"/>
    <property type="match status" value="1"/>
</dbReference>
<feature type="transmembrane region" description="Helical" evidence="5">
    <location>
        <begin position="385"/>
        <end position="404"/>
    </location>
</feature>
<keyword evidence="4 5" id="KW-0472">Membrane</keyword>
<feature type="transmembrane region" description="Helical" evidence="5">
    <location>
        <begin position="246"/>
        <end position="279"/>
    </location>
</feature>
<evidence type="ECO:0000313" key="7">
    <source>
        <dbReference type="EMBL" id="MBP2027202.1"/>
    </source>
</evidence>
<feature type="transmembrane region" description="Helical" evidence="5">
    <location>
        <begin position="286"/>
        <end position="305"/>
    </location>
</feature>
<name>A0ABS4KHG5_9FIRM</name>
<keyword evidence="7" id="KW-0436">Ligase</keyword>
<comment type="caution">
    <text evidence="7">The sequence shown here is derived from an EMBL/GenBank/DDBJ whole genome shotgun (WGS) entry which is preliminary data.</text>
</comment>
<dbReference type="GO" id="GO:0016874">
    <property type="term" value="F:ligase activity"/>
    <property type="evidence" value="ECO:0007669"/>
    <property type="project" value="UniProtKB-KW"/>
</dbReference>
<evidence type="ECO:0000256" key="1">
    <source>
        <dbReference type="ARBA" id="ARBA00004141"/>
    </source>
</evidence>
<evidence type="ECO:0000313" key="8">
    <source>
        <dbReference type="Proteomes" id="UP001314903"/>
    </source>
</evidence>
<dbReference type="EMBL" id="JAGGLI010000008">
    <property type="protein sequence ID" value="MBP2027202.1"/>
    <property type="molecule type" value="Genomic_DNA"/>
</dbReference>
<comment type="subcellular location">
    <subcellularLocation>
        <location evidence="1">Membrane</location>
        <topology evidence="1">Multi-pass membrane protein</topology>
    </subcellularLocation>
</comment>
<feature type="transmembrane region" description="Helical" evidence="5">
    <location>
        <begin position="173"/>
        <end position="194"/>
    </location>
</feature>
<evidence type="ECO:0000259" key="6">
    <source>
        <dbReference type="Pfam" id="PF04932"/>
    </source>
</evidence>
<feature type="transmembrane region" description="Helical" evidence="5">
    <location>
        <begin position="5"/>
        <end position="22"/>
    </location>
</feature>
<reference evidence="7 8" key="1">
    <citation type="submission" date="2021-03" db="EMBL/GenBank/DDBJ databases">
        <title>Genomic Encyclopedia of Type Strains, Phase IV (KMG-IV): sequencing the most valuable type-strain genomes for metagenomic binning, comparative biology and taxonomic classification.</title>
        <authorList>
            <person name="Goeker M."/>
        </authorList>
    </citation>
    <scope>NUCLEOTIDE SEQUENCE [LARGE SCALE GENOMIC DNA]</scope>
    <source>
        <strain evidence="7 8">DSM 27512</strain>
    </source>
</reference>
<dbReference type="Proteomes" id="UP001314903">
    <property type="component" value="Unassembled WGS sequence"/>
</dbReference>
<evidence type="ECO:0000256" key="2">
    <source>
        <dbReference type="ARBA" id="ARBA00022692"/>
    </source>
</evidence>
<feature type="transmembrane region" description="Helical" evidence="5">
    <location>
        <begin position="142"/>
        <end position="161"/>
    </location>
</feature>
<evidence type="ECO:0000256" key="5">
    <source>
        <dbReference type="SAM" id="Phobius"/>
    </source>
</evidence>
<sequence>MNKDYIWITALVIGVILGTIVLSMIDPYMIAIFPAATFIGVIYLHQKELTIATSIIVLPLLTSTIFSMEILPVPGGKLNNILMMLLLIGFLLNNKLKFSDIKLGTFFYFISIILITSAVIRTNHVAPYSVEFWKEGYNPVKFFLSHGLIPILTTLPYLIIIGTVRTKKDIEKIVYYLAMSMGIFAIVILLVFVFRVPFGSDFSTVREIIGIDHLGMHGNNIADFFIVGFPLLLSMALAGDNPKRKWFLMGTAFSLMAVLIIYSRTAYAMIGFSVVAIAFLTKKYKILLPAVASVLIIVMLMPSVVNRALSDLDTGEANAITAGRTELIWGEILSELYAKKSYDPWRIAVGHGRYGVLSLATFRNQKMLRVTHAHNMYIDTLVDTGVLGLGFYILIYLYLLSGLIRKFIKFKKANDVWGSHLIVGLFVGILSFLFRGLTDSFLLPQLTNSYAYIFVAISFVVLRKDYTHERSIERLEETYYNN</sequence>
<dbReference type="Pfam" id="PF04932">
    <property type="entry name" value="Wzy_C"/>
    <property type="match status" value="1"/>
</dbReference>
<accession>A0ABS4KHG5</accession>
<evidence type="ECO:0000256" key="3">
    <source>
        <dbReference type="ARBA" id="ARBA00022989"/>
    </source>
</evidence>
<keyword evidence="2 5" id="KW-0812">Transmembrane</keyword>
<feature type="domain" description="O-antigen ligase-related" evidence="6">
    <location>
        <begin position="251"/>
        <end position="393"/>
    </location>
</feature>